<protein>
    <submittedName>
        <fullName evidence="2">Uncharacterized protein</fullName>
    </submittedName>
</protein>
<proteinExistence type="predicted"/>
<dbReference type="RefSeq" id="WP_135261175.1">
    <property type="nucleotide sequence ID" value="NZ_JAKEDU010000012.1"/>
</dbReference>
<organism evidence="2 4">
    <name type="scientific">Thermus tengchongensis</name>
    <dbReference type="NCBI Taxonomy" id="1214928"/>
    <lineage>
        <taxon>Bacteria</taxon>
        <taxon>Thermotogati</taxon>
        <taxon>Deinococcota</taxon>
        <taxon>Deinococci</taxon>
        <taxon>Thermales</taxon>
        <taxon>Thermaceae</taxon>
        <taxon>Thermus</taxon>
    </lineage>
</organism>
<dbReference type="AlphaFoldDB" id="A0A4Y9F6X5"/>
<keyword evidence="3" id="KW-1185">Reference proteome</keyword>
<evidence type="ECO:0000313" key="3">
    <source>
        <dbReference type="Proteomes" id="UP000297244"/>
    </source>
</evidence>
<dbReference type="EMBL" id="SJZF01000057">
    <property type="protein sequence ID" value="TFU24790.1"/>
    <property type="molecule type" value="Genomic_DNA"/>
</dbReference>
<reference evidence="3 4" key="1">
    <citation type="submission" date="2019-03" db="EMBL/GenBank/DDBJ databases">
        <title>Thermus tengchongensis species for the arsenic transformation mechanism.</title>
        <authorList>
            <person name="Yuan G.C."/>
        </authorList>
    </citation>
    <scope>NUCLEOTIDE SEQUENCE [LARGE SCALE GENOMIC DNA]</scope>
    <source>
        <strain evidence="2 4">15W</strain>
        <strain evidence="1 3">15Y</strain>
    </source>
</reference>
<dbReference type="Proteomes" id="UP000297668">
    <property type="component" value="Unassembled WGS sequence"/>
</dbReference>
<gene>
    <name evidence="1" type="ORF">E0489_11310</name>
    <name evidence="2" type="ORF">E0687_13365</name>
</gene>
<accession>A0A4Y9F6X5</accession>
<dbReference type="EMBL" id="SKBL01000025">
    <property type="protein sequence ID" value="TFU14823.1"/>
    <property type="molecule type" value="Genomic_DNA"/>
</dbReference>
<evidence type="ECO:0000313" key="4">
    <source>
        <dbReference type="Proteomes" id="UP000297668"/>
    </source>
</evidence>
<evidence type="ECO:0000313" key="2">
    <source>
        <dbReference type="EMBL" id="TFU24790.1"/>
    </source>
</evidence>
<comment type="caution">
    <text evidence="2">The sequence shown here is derived from an EMBL/GenBank/DDBJ whole genome shotgun (WGS) entry which is preliminary data.</text>
</comment>
<name>A0A4Y9F6X5_9DEIN</name>
<evidence type="ECO:0000313" key="1">
    <source>
        <dbReference type="EMBL" id="TFU14823.1"/>
    </source>
</evidence>
<sequence>MSALTVQVVRDEEGRELGVMLFVPKGQWPRLQALLEDLEDLEDALAALEEPTTPYEEVRARLKAEGRL</sequence>
<dbReference type="OrthoDB" id="9914073at2"/>
<dbReference type="Proteomes" id="UP000297244">
    <property type="component" value="Unassembled WGS sequence"/>
</dbReference>